<keyword evidence="1" id="KW-0812">Transmembrane</keyword>
<dbReference type="InterPro" id="IPR016162">
    <property type="entry name" value="Ald_DH_N"/>
</dbReference>
<protein>
    <submittedName>
        <fullName evidence="3">ALDH-like protein</fullName>
    </submittedName>
</protein>
<dbReference type="InterPro" id="IPR015590">
    <property type="entry name" value="Aldehyde_DH_dom"/>
</dbReference>
<evidence type="ECO:0000259" key="2">
    <source>
        <dbReference type="Pfam" id="PF00171"/>
    </source>
</evidence>
<keyword evidence="4" id="KW-1185">Reference proteome</keyword>
<dbReference type="Pfam" id="PF00171">
    <property type="entry name" value="Aldedh"/>
    <property type="match status" value="1"/>
</dbReference>
<dbReference type="STRING" id="1448308.A0A2T2P9M7"/>
<name>A0A2T2P9M7_CORCC</name>
<proteinExistence type="predicted"/>
<dbReference type="Gene3D" id="3.40.309.10">
    <property type="entry name" value="Aldehyde Dehydrogenase, Chain A, domain 2"/>
    <property type="match status" value="1"/>
</dbReference>
<gene>
    <name evidence="3" type="ORF">BS50DRAFT_642652</name>
</gene>
<dbReference type="AlphaFoldDB" id="A0A2T2P9M7"/>
<dbReference type="SUPFAM" id="SSF53720">
    <property type="entry name" value="ALDH-like"/>
    <property type="match status" value="1"/>
</dbReference>
<dbReference type="OrthoDB" id="5596991at2759"/>
<dbReference type="InterPro" id="IPR016163">
    <property type="entry name" value="Ald_DH_C"/>
</dbReference>
<dbReference type="Gene3D" id="3.40.605.10">
    <property type="entry name" value="Aldehyde Dehydrogenase, Chain A, domain 1"/>
    <property type="match status" value="1"/>
</dbReference>
<sequence length="502" mass="54698">MATSADAVFSALAATSRVRRCHNPFFRQQLLKQLHDILRKNTSELKGSIKQDTGVSDVEATAEIAYTLNIVKEHYSSISPEKELEEEYRIAKGNNAQDHQIPYGVVYIEPRLDHTPLFSTISPISAAVAAGNCVVVKIENSLLNITTLLRNLLPQALEPDIFGIVSAAPETTSLGSVAQVYQTGHDSSKILSTQLMSPERKVVAIVDRTADLSSAAESLISARFAFGGTSPYAPDLVLVNEFVEKDFVNEVLRKAVRYFSTPSQHGNGSAEKSNRTGKASKISSRLKLLGGDKNWSLNILAQGDSGAVVKVSARSQHLVPLPPRTAEPILVVSTTSSLDHAIDLILNDSDEPLLAAYHFAAPSHAKYLSQSVSADVSFVNHIPLPLLLGPSAPAFRAFDLEKRYAKEHFTKGQPYFITSNDRRVVELEGVIGETTGSKKLNALLKSSTQEIKEKKRDEWIAIGFFEQGIFIGLGVYGIPLLACIGASIFFGVRFGLRKWAVL</sequence>
<evidence type="ECO:0000313" key="3">
    <source>
        <dbReference type="EMBL" id="PSN74361.1"/>
    </source>
</evidence>
<dbReference type="EMBL" id="KZ678128">
    <property type="protein sequence ID" value="PSN74361.1"/>
    <property type="molecule type" value="Genomic_DNA"/>
</dbReference>
<evidence type="ECO:0000256" key="1">
    <source>
        <dbReference type="SAM" id="Phobius"/>
    </source>
</evidence>
<dbReference type="PANTHER" id="PTHR43111">
    <property type="entry name" value="ALDEHYDE DEHYDROGENASE B-RELATED"/>
    <property type="match status" value="1"/>
</dbReference>
<keyword evidence="1" id="KW-1133">Transmembrane helix</keyword>
<accession>A0A2T2P9M7</accession>
<evidence type="ECO:0000313" key="4">
    <source>
        <dbReference type="Proteomes" id="UP000240883"/>
    </source>
</evidence>
<keyword evidence="1" id="KW-0472">Membrane</keyword>
<feature type="domain" description="Aldehyde dehydrogenase" evidence="2">
    <location>
        <begin position="7"/>
        <end position="255"/>
    </location>
</feature>
<dbReference type="InterPro" id="IPR016161">
    <property type="entry name" value="Ald_DH/histidinol_DH"/>
</dbReference>
<dbReference type="GO" id="GO:0016620">
    <property type="term" value="F:oxidoreductase activity, acting on the aldehyde or oxo group of donors, NAD or NADP as acceptor"/>
    <property type="evidence" value="ECO:0007669"/>
    <property type="project" value="InterPro"/>
</dbReference>
<dbReference type="PANTHER" id="PTHR43111:SF1">
    <property type="entry name" value="ALDEHYDE DEHYDROGENASE B-RELATED"/>
    <property type="match status" value="1"/>
</dbReference>
<feature type="transmembrane region" description="Helical" evidence="1">
    <location>
        <begin position="469"/>
        <end position="492"/>
    </location>
</feature>
<organism evidence="3 4">
    <name type="scientific">Corynespora cassiicola Philippines</name>
    <dbReference type="NCBI Taxonomy" id="1448308"/>
    <lineage>
        <taxon>Eukaryota</taxon>
        <taxon>Fungi</taxon>
        <taxon>Dikarya</taxon>
        <taxon>Ascomycota</taxon>
        <taxon>Pezizomycotina</taxon>
        <taxon>Dothideomycetes</taxon>
        <taxon>Pleosporomycetidae</taxon>
        <taxon>Pleosporales</taxon>
        <taxon>Corynesporascaceae</taxon>
        <taxon>Corynespora</taxon>
    </lineage>
</organism>
<reference evidence="3 4" key="1">
    <citation type="journal article" date="2018" name="Front. Microbiol.">
        <title>Genome-Wide Analysis of Corynespora cassiicola Leaf Fall Disease Putative Effectors.</title>
        <authorList>
            <person name="Lopez D."/>
            <person name="Ribeiro S."/>
            <person name="Label P."/>
            <person name="Fumanal B."/>
            <person name="Venisse J.S."/>
            <person name="Kohler A."/>
            <person name="de Oliveira R.R."/>
            <person name="Labutti K."/>
            <person name="Lipzen A."/>
            <person name="Lail K."/>
            <person name="Bauer D."/>
            <person name="Ohm R.A."/>
            <person name="Barry K.W."/>
            <person name="Spatafora J."/>
            <person name="Grigoriev I.V."/>
            <person name="Martin F.M."/>
            <person name="Pujade-Renaud V."/>
        </authorList>
    </citation>
    <scope>NUCLEOTIDE SEQUENCE [LARGE SCALE GENOMIC DNA]</scope>
    <source>
        <strain evidence="3 4">Philippines</strain>
    </source>
</reference>
<dbReference type="Proteomes" id="UP000240883">
    <property type="component" value="Unassembled WGS sequence"/>
</dbReference>